<evidence type="ECO:0000256" key="4">
    <source>
        <dbReference type="SAM" id="Phobius"/>
    </source>
</evidence>
<name>A0ABP0ZZ24_9BRYO</name>
<dbReference type="PANTHER" id="PTHR31234:SF2">
    <property type="entry name" value="OS05G0199100 PROTEIN"/>
    <property type="match status" value="1"/>
</dbReference>
<feature type="region of interest" description="Disordered" evidence="3">
    <location>
        <begin position="374"/>
        <end position="405"/>
    </location>
</feature>
<sequence length="405" mass="44878">MESFLQINQQQPGPRLSRSQSLDSMSTAPLFFSSASVYSTPYNMVAAAGQPEQAPYYVESPSCSSFLDLSSINFHDRKHFLQGEESERDGLSDQAFTGATSSPLSRVGSFFSNYYRSDQRPFSMSNVSARVHSWRKSRPRTGFAHHADVSSKWVVDEETETAGLGRGGAGAAGRCAAHERSKCCVRFTSLVLWLCMTLCSLAFILAVTCLLYWIVCHPHAPSTTLKRVEFRKFHVMQGYDRTGVPTEILSLQSMVHLTFRNPSKHYATLVSPSSSITFSYLPRQLVHVQVARFYQQRDSQSELMVAAEAKYVPLYGAGPSMKEAIAESRTIELGLTISVTATVRLFAGLMTKEYNQELTCRVSLDPNTGIVTSTACQSPDNNNNHQQLQDVDDDKLFPQQGSGSP</sequence>
<feature type="transmembrane region" description="Helical" evidence="4">
    <location>
        <begin position="190"/>
        <end position="215"/>
    </location>
</feature>
<organism evidence="5 6">
    <name type="scientific">Sphagnum jensenii</name>
    <dbReference type="NCBI Taxonomy" id="128206"/>
    <lineage>
        <taxon>Eukaryota</taxon>
        <taxon>Viridiplantae</taxon>
        <taxon>Streptophyta</taxon>
        <taxon>Embryophyta</taxon>
        <taxon>Bryophyta</taxon>
        <taxon>Sphagnophytina</taxon>
        <taxon>Sphagnopsida</taxon>
        <taxon>Sphagnales</taxon>
        <taxon>Sphagnaceae</taxon>
        <taxon>Sphagnum</taxon>
    </lineage>
</organism>
<keyword evidence="2 4" id="KW-0472">Membrane</keyword>
<dbReference type="PANTHER" id="PTHR31234">
    <property type="entry name" value="LATE EMBRYOGENESIS ABUNDANT (LEA) HYDROXYPROLINE-RICH GLYCOPROTEIN FAMILY"/>
    <property type="match status" value="1"/>
</dbReference>
<evidence type="ECO:0000313" key="5">
    <source>
        <dbReference type="EMBL" id="CAK9855308.1"/>
    </source>
</evidence>
<evidence type="ECO:0000256" key="3">
    <source>
        <dbReference type="SAM" id="MobiDB-lite"/>
    </source>
</evidence>
<keyword evidence="4" id="KW-1133">Transmembrane helix</keyword>
<keyword evidence="4" id="KW-0812">Transmembrane</keyword>
<evidence type="ECO:0000256" key="1">
    <source>
        <dbReference type="ARBA" id="ARBA00004370"/>
    </source>
</evidence>
<evidence type="ECO:0008006" key="7">
    <source>
        <dbReference type="Google" id="ProtNLM"/>
    </source>
</evidence>
<accession>A0ABP0ZZ24</accession>
<proteinExistence type="predicted"/>
<comment type="caution">
    <text evidence="5">The sequence shown here is derived from an EMBL/GenBank/DDBJ whole genome shotgun (WGS) entry which is preliminary data.</text>
</comment>
<evidence type="ECO:0000256" key="2">
    <source>
        <dbReference type="ARBA" id="ARBA00023136"/>
    </source>
</evidence>
<gene>
    <name evidence="5" type="ORF">CSSPJE1EN2_LOCUS25240</name>
</gene>
<reference evidence="5" key="1">
    <citation type="submission" date="2024-03" db="EMBL/GenBank/DDBJ databases">
        <authorList>
            <consortium name="ELIXIR-Norway"/>
            <consortium name="Elixir Norway"/>
        </authorList>
    </citation>
    <scope>NUCLEOTIDE SEQUENCE</scope>
</reference>
<comment type="subcellular location">
    <subcellularLocation>
        <location evidence="1">Membrane</location>
    </subcellularLocation>
</comment>
<dbReference type="Proteomes" id="UP001497522">
    <property type="component" value="Unassembled WGS sequence"/>
</dbReference>
<keyword evidence="6" id="KW-1185">Reference proteome</keyword>
<dbReference type="InterPro" id="IPR044839">
    <property type="entry name" value="NDR1-like"/>
</dbReference>
<feature type="compositionally biased region" description="Polar residues" evidence="3">
    <location>
        <begin position="374"/>
        <end position="389"/>
    </location>
</feature>
<feature type="region of interest" description="Disordered" evidence="3">
    <location>
        <begin position="1"/>
        <end position="21"/>
    </location>
</feature>
<dbReference type="EMBL" id="CAXHBF010000145">
    <property type="protein sequence ID" value="CAK9855308.1"/>
    <property type="molecule type" value="Genomic_DNA"/>
</dbReference>
<protein>
    <recommendedName>
        <fullName evidence="7">Late embryogenesis abundant protein LEA-2 subgroup domain-containing protein</fullName>
    </recommendedName>
</protein>
<evidence type="ECO:0000313" key="6">
    <source>
        <dbReference type="Proteomes" id="UP001497522"/>
    </source>
</evidence>